<dbReference type="RefSeq" id="WP_285458714.1">
    <property type="nucleotide sequence ID" value="NZ_CP127173.1"/>
</dbReference>
<accession>A0ABY8XZX1</accession>
<feature type="region of interest" description="Disordered" evidence="1">
    <location>
        <begin position="95"/>
        <end position="188"/>
    </location>
</feature>
<organism evidence="2 3">
    <name type="scientific">Amycolatopsis nalaikhensis</name>
    <dbReference type="NCBI Taxonomy" id="715472"/>
    <lineage>
        <taxon>Bacteria</taxon>
        <taxon>Bacillati</taxon>
        <taxon>Actinomycetota</taxon>
        <taxon>Actinomycetes</taxon>
        <taxon>Pseudonocardiales</taxon>
        <taxon>Pseudonocardiaceae</taxon>
        <taxon>Amycolatopsis</taxon>
    </lineage>
</organism>
<name>A0ABY8XZX1_9PSEU</name>
<dbReference type="EMBL" id="CP127173">
    <property type="protein sequence ID" value="WIV61096.1"/>
    <property type="molecule type" value="Genomic_DNA"/>
</dbReference>
<sequence length="188" mass="20655">MPDSIDASDAMIDNWTKRLEENAARYQALADRMQEQSVTERSKDGTVQVTVDSRGLLKNLVISESAAGKRMAEVSAQVMQLVQRAQARIPELLQQAMTETTGTGDQAAAEIVREAQSTFPEPPPEPEPAFPEPDRVRRFLPEDTDEQPPSPPRTPPGPPAPPAPPQPPRRRRPVDNDDDDDFGGPILS</sequence>
<dbReference type="Gene3D" id="3.30.1310.10">
    <property type="entry name" value="Nucleoid-associated protein YbaB-like domain"/>
    <property type="match status" value="1"/>
</dbReference>
<dbReference type="Proteomes" id="UP001227101">
    <property type="component" value="Chromosome"/>
</dbReference>
<keyword evidence="3" id="KW-1185">Reference proteome</keyword>
<evidence type="ECO:0000313" key="2">
    <source>
        <dbReference type="EMBL" id="WIV61096.1"/>
    </source>
</evidence>
<feature type="compositionally biased region" description="Pro residues" evidence="1">
    <location>
        <begin position="148"/>
        <end position="167"/>
    </location>
</feature>
<dbReference type="InterPro" id="IPR004401">
    <property type="entry name" value="YbaB/EbfC"/>
</dbReference>
<evidence type="ECO:0000256" key="1">
    <source>
        <dbReference type="SAM" id="MobiDB-lite"/>
    </source>
</evidence>
<feature type="compositionally biased region" description="Pro residues" evidence="1">
    <location>
        <begin position="120"/>
        <end position="131"/>
    </location>
</feature>
<dbReference type="SUPFAM" id="SSF82607">
    <property type="entry name" value="YbaB-like"/>
    <property type="match status" value="1"/>
</dbReference>
<dbReference type="InterPro" id="IPR036894">
    <property type="entry name" value="YbaB-like_sf"/>
</dbReference>
<feature type="compositionally biased region" description="Basic and acidic residues" evidence="1">
    <location>
        <begin position="132"/>
        <end position="141"/>
    </location>
</feature>
<dbReference type="Pfam" id="PF02575">
    <property type="entry name" value="YbaB_DNA_bd"/>
    <property type="match status" value="1"/>
</dbReference>
<feature type="compositionally biased region" description="Polar residues" evidence="1">
    <location>
        <begin position="95"/>
        <end position="104"/>
    </location>
</feature>
<proteinExistence type="predicted"/>
<protein>
    <submittedName>
        <fullName evidence="2">YbaB/EbfC family nucleoid-associated protein</fullName>
    </submittedName>
</protein>
<reference evidence="2 3" key="1">
    <citation type="submission" date="2023-06" db="EMBL/GenBank/DDBJ databases">
        <authorList>
            <person name="Oyuntsetseg B."/>
            <person name="Kim S.B."/>
        </authorList>
    </citation>
    <scope>NUCLEOTIDE SEQUENCE [LARGE SCALE GENOMIC DNA]</scope>
    <source>
        <strain evidence="2 3">2-2</strain>
    </source>
</reference>
<gene>
    <name evidence="2" type="ORF">QP939_22080</name>
</gene>
<evidence type="ECO:0000313" key="3">
    <source>
        <dbReference type="Proteomes" id="UP001227101"/>
    </source>
</evidence>